<gene>
    <name evidence="2" type="ORF">C6I21_10090</name>
</gene>
<dbReference type="AlphaFoldDB" id="A0A2P6MGU5"/>
<dbReference type="EMBL" id="PVNS01000008">
    <property type="protein sequence ID" value="PRO65493.1"/>
    <property type="molecule type" value="Genomic_DNA"/>
</dbReference>
<name>A0A2P6MGU5_ALKUR</name>
<sequence>MGVTVKQFIPFIIIAAVIGAALFLFQDEYEGPFRPDYSSSASNSFWDASLYVMEEGGEYEIGLRLEASDEIDVEEIEAVEFFVDSSAVSFYFQDLETESFDGVIDYSEPCSVCSQTNHIEARALVNWRAETTNTSQFQFSLDLDEE</sequence>
<feature type="transmembrane region" description="Helical" evidence="1">
    <location>
        <begin position="6"/>
        <end position="25"/>
    </location>
</feature>
<dbReference type="Proteomes" id="UP000243650">
    <property type="component" value="Unassembled WGS sequence"/>
</dbReference>
<comment type="caution">
    <text evidence="2">The sequence shown here is derived from an EMBL/GenBank/DDBJ whole genome shotgun (WGS) entry which is preliminary data.</text>
</comment>
<keyword evidence="3" id="KW-1185">Reference proteome</keyword>
<keyword evidence="1" id="KW-0472">Membrane</keyword>
<keyword evidence="1" id="KW-0812">Transmembrane</keyword>
<proteinExistence type="predicted"/>
<protein>
    <submittedName>
        <fullName evidence="2">Uncharacterized protein</fullName>
    </submittedName>
</protein>
<evidence type="ECO:0000313" key="2">
    <source>
        <dbReference type="EMBL" id="PRO65493.1"/>
    </source>
</evidence>
<organism evidence="2 3">
    <name type="scientific">Alkalicoccus urumqiensis</name>
    <name type="common">Bacillus urumqiensis</name>
    <dbReference type="NCBI Taxonomy" id="1548213"/>
    <lineage>
        <taxon>Bacteria</taxon>
        <taxon>Bacillati</taxon>
        <taxon>Bacillota</taxon>
        <taxon>Bacilli</taxon>
        <taxon>Bacillales</taxon>
        <taxon>Bacillaceae</taxon>
        <taxon>Alkalicoccus</taxon>
    </lineage>
</organism>
<evidence type="ECO:0000313" key="3">
    <source>
        <dbReference type="Proteomes" id="UP000243650"/>
    </source>
</evidence>
<reference evidence="2 3" key="1">
    <citation type="submission" date="2018-03" db="EMBL/GenBank/DDBJ databases">
        <title>Bacillus urumqiensis sp. nov., a moderately haloalkaliphilic bacterium isolated from a salt lake.</title>
        <authorList>
            <person name="Zhao B."/>
            <person name="Liao Z."/>
        </authorList>
    </citation>
    <scope>NUCLEOTIDE SEQUENCE [LARGE SCALE GENOMIC DNA]</scope>
    <source>
        <strain evidence="2 3">BZ-SZ-XJ18</strain>
    </source>
</reference>
<accession>A0A2P6MGU5</accession>
<evidence type="ECO:0000256" key="1">
    <source>
        <dbReference type="SAM" id="Phobius"/>
    </source>
</evidence>
<keyword evidence="1" id="KW-1133">Transmembrane helix</keyword>